<proteinExistence type="predicted"/>
<sequence length="83" mass="9345">MASIKNPLYVVTNEGKDVEGVANYIELVIKKLGLEPYLDLLESMIAMITNQVGNYGFFIALQNLVDHIAEQIEKMLEFASRII</sequence>
<reference evidence="2" key="1">
    <citation type="journal article" date="2019" name="Int. J. Syst. Evol. Microbiol.">
        <title>Halobacteriovorax valvorus sp. nov., a novel prokaryotic predator isolated from coastal seawater of China.</title>
        <authorList>
            <person name="Chen M.-X."/>
        </authorList>
    </citation>
    <scope>NUCLEOTIDE SEQUENCE [LARGE SCALE GENOMIC DNA]</scope>
    <source>
        <strain evidence="2">BL9</strain>
    </source>
</reference>
<organism evidence="1 2">
    <name type="scientific">Halobacteriovorax vibrionivorans</name>
    <dbReference type="NCBI Taxonomy" id="2152716"/>
    <lineage>
        <taxon>Bacteria</taxon>
        <taxon>Pseudomonadati</taxon>
        <taxon>Bdellovibrionota</taxon>
        <taxon>Bacteriovoracia</taxon>
        <taxon>Bacteriovoracales</taxon>
        <taxon>Halobacteriovoraceae</taxon>
        <taxon>Halobacteriovorax</taxon>
    </lineage>
</organism>
<protein>
    <submittedName>
        <fullName evidence="1">Uncharacterized protein</fullName>
    </submittedName>
</protein>
<dbReference type="EMBL" id="QDKL01000004">
    <property type="protein sequence ID" value="RZF20421.1"/>
    <property type="molecule type" value="Genomic_DNA"/>
</dbReference>
<evidence type="ECO:0000313" key="1">
    <source>
        <dbReference type="EMBL" id="RZF20421.1"/>
    </source>
</evidence>
<name>A0ABY0IBU6_9BACT</name>
<gene>
    <name evidence="1" type="ORF">DAY19_14765</name>
</gene>
<evidence type="ECO:0000313" key="2">
    <source>
        <dbReference type="Proteomes" id="UP000443582"/>
    </source>
</evidence>
<comment type="caution">
    <text evidence="1">The sequence shown here is derived from an EMBL/GenBank/DDBJ whole genome shotgun (WGS) entry which is preliminary data.</text>
</comment>
<dbReference type="Proteomes" id="UP000443582">
    <property type="component" value="Unassembled WGS sequence"/>
</dbReference>
<keyword evidence="2" id="KW-1185">Reference proteome</keyword>
<accession>A0ABY0IBU6</accession>
<dbReference type="RefSeq" id="WP_115363878.1">
    <property type="nucleotide sequence ID" value="NZ_QDKL01000004.1"/>
</dbReference>